<evidence type="ECO:0000313" key="9">
    <source>
        <dbReference type="EMBL" id="MFC0273416.1"/>
    </source>
</evidence>
<evidence type="ECO:0000256" key="2">
    <source>
        <dbReference type="ARBA" id="ARBA00007362"/>
    </source>
</evidence>
<dbReference type="EMBL" id="JBHLVO010000020">
    <property type="protein sequence ID" value="MFC0273416.1"/>
    <property type="molecule type" value="Genomic_DNA"/>
</dbReference>
<feature type="transmembrane region" description="Helical" evidence="7">
    <location>
        <begin position="96"/>
        <end position="117"/>
    </location>
</feature>
<evidence type="ECO:0000259" key="8">
    <source>
        <dbReference type="Pfam" id="PF00892"/>
    </source>
</evidence>
<feature type="transmembrane region" description="Helical" evidence="7">
    <location>
        <begin position="270"/>
        <end position="286"/>
    </location>
</feature>
<organism evidence="9 10">
    <name type="scientific">Metabacillus herbersteinensis</name>
    <dbReference type="NCBI Taxonomy" id="283816"/>
    <lineage>
        <taxon>Bacteria</taxon>
        <taxon>Bacillati</taxon>
        <taxon>Bacillota</taxon>
        <taxon>Bacilli</taxon>
        <taxon>Bacillales</taxon>
        <taxon>Bacillaceae</taxon>
        <taxon>Metabacillus</taxon>
    </lineage>
</organism>
<feature type="transmembrane region" description="Helical" evidence="7">
    <location>
        <begin position="150"/>
        <end position="170"/>
    </location>
</feature>
<keyword evidence="4 7" id="KW-0812">Transmembrane</keyword>
<comment type="caution">
    <text evidence="9">The sequence shown here is derived from an EMBL/GenBank/DDBJ whole genome shotgun (WGS) entry which is preliminary data.</text>
</comment>
<keyword evidence="3" id="KW-1003">Cell membrane</keyword>
<dbReference type="RefSeq" id="WP_378936688.1">
    <property type="nucleotide sequence ID" value="NZ_JBHLVO010000020.1"/>
</dbReference>
<evidence type="ECO:0000256" key="5">
    <source>
        <dbReference type="ARBA" id="ARBA00022989"/>
    </source>
</evidence>
<protein>
    <submittedName>
        <fullName evidence="9">DMT family transporter</fullName>
    </submittedName>
</protein>
<evidence type="ECO:0000256" key="4">
    <source>
        <dbReference type="ARBA" id="ARBA00022692"/>
    </source>
</evidence>
<gene>
    <name evidence="9" type="ORF">ACFFIX_18610</name>
</gene>
<dbReference type="PANTHER" id="PTHR32322">
    <property type="entry name" value="INNER MEMBRANE TRANSPORTER"/>
    <property type="match status" value="1"/>
</dbReference>
<reference evidence="9 10" key="1">
    <citation type="submission" date="2024-09" db="EMBL/GenBank/DDBJ databases">
        <authorList>
            <person name="Sun Q."/>
            <person name="Mori K."/>
        </authorList>
    </citation>
    <scope>NUCLEOTIDE SEQUENCE [LARGE SCALE GENOMIC DNA]</scope>
    <source>
        <strain evidence="9 10">CCM 7228</strain>
    </source>
</reference>
<dbReference type="SUPFAM" id="SSF103481">
    <property type="entry name" value="Multidrug resistance efflux transporter EmrE"/>
    <property type="match status" value="2"/>
</dbReference>
<name>A0ABV6GI97_9BACI</name>
<feature type="transmembrane region" description="Helical" evidence="7">
    <location>
        <begin position="37"/>
        <end position="55"/>
    </location>
</feature>
<keyword evidence="5 7" id="KW-1133">Transmembrane helix</keyword>
<proteinExistence type="inferred from homology"/>
<feature type="transmembrane region" description="Helical" evidence="7">
    <location>
        <begin position="5"/>
        <end position="25"/>
    </location>
</feature>
<dbReference type="InterPro" id="IPR000620">
    <property type="entry name" value="EamA_dom"/>
</dbReference>
<dbReference type="PANTHER" id="PTHR32322:SF18">
    <property type="entry name" value="S-ADENOSYLMETHIONINE_S-ADENOSYLHOMOCYSTEINE TRANSPORTER"/>
    <property type="match status" value="1"/>
</dbReference>
<evidence type="ECO:0000256" key="3">
    <source>
        <dbReference type="ARBA" id="ARBA00022475"/>
    </source>
</evidence>
<comment type="similarity">
    <text evidence="2">Belongs to the EamA transporter family.</text>
</comment>
<keyword evidence="10" id="KW-1185">Reference proteome</keyword>
<evidence type="ECO:0000256" key="7">
    <source>
        <dbReference type="SAM" id="Phobius"/>
    </source>
</evidence>
<feature type="transmembrane region" description="Helical" evidence="7">
    <location>
        <begin position="245"/>
        <end position="264"/>
    </location>
</feature>
<sequence>MDKKFAYLSIVVGASLWGIIGIFVTNLYNSGFTPTQVVSIRALCAALLLVIYVLFKNKKLLKIKVSDSKYFVGTGIFSIVLFNLCLFHSIQETSISIAAILLYTAPAFVTILSRVFFKELLTTRKMIALFTTLLGCSFVIGIFPNADESISLYGLILGLGSGFFYALYSIFGKFALRKYDSLTVTVYTFVFAAIAITPFSGLGSVVHLFSSFEVWISIIGLSFLSTMLAFLLYTKGLQTVESSRASIIATVEPVIAAFLSFMLFDEILTLWQYVGIAMVILAVMIVQETGGKTSKKAFRINEPI</sequence>
<feature type="domain" description="EamA" evidence="8">
    <location>
        <begin position="153"/>
        <end position="286"/>
    </location>
</feature>
<dbReference type="InterPro" id="IPR050638">
    <property type="entry name" value="AA-Vitamin_Transporters"/>
</dbReference>
<feature type="transmembrane region" description="Helical" evidence="7">
    <location>
        <begin position="70"/>
        <end position="90"/>
    </location>
</feature>
<evidence type="ECO:0000256" key="6">
    <source>
        <dbReference type="ARBA" id="ARBA00023136"/>
    </source>
</evidence>
<dbReference type="Pfam" id="PF00892">
    <property type="entry name" value="EamA"/>
    <property type="match status" value="2"/>
</dbReference>
<evidence type="ECO:0000313" key="10">
    <source>
        <dbReference type="Proteomes" id="UP001589854"/>
    </source>
</evidence>
<dbReference type="Proteomes" id="UP001589854">
    <property type="component" value="Unassembled WGS sequence"/>
</dbReference>
<feature type="transmembrane region" description="Helical" evidence="7">
    <location>
        <begin position="126"/>
        <end position="144"/>
    </location>
</feature>
<feature type="transmembrane region" description="Helical" evidence="7">
    <location>
        <begin position="214"/>
        <end position="233"/>
    </location>
</feature>
<evidence type="ECO:0000256" key="1">
    <source>
        <dbReference type="ARBA" id="ARBA00004651"/>
    </source>
</evidence>
<keyword evidence="6 7" id="KW-0472">Membrane</keyword>
<dbReference type="InterPro" id="IPR037185">
    <property type="entry name" value="EmrE-like"/>
</dbReference>
<accession>A0ABV6GI97</accession>
<feature type="domain" description="EamA" evidence="8">
    <location>
        <begin position="5"/>
        <end position="140"/>
    </location>
</feature>
<dbReference type="Gene3D" id="1.10.3730.20">
    <property type="match status" value="1"/>
</dbReference>
<feature type="transmembrane region" description="Helical" evidence="7">
    <location>
        <begin position="182"/>
        <end position="202"/>
    </location>
</feature>
<comment type="subcellular location">
    <subcellularLocation>
        <location evidence="1">Cell membrane</location>
        <topology evidence="1">Multi-pass membrane protein</topology>
    </subcellularLocation>
</comment>